<dbReference type="PANTHER" id="PTHR42709:SF6">
    <property type="entry name" value="UNDECAPRENYL PHOSPHATE TRANSPORTER A"/>
    <property type="match status" value="1"/>
</dbReference>
<evidence type="ECO:0000256" key="6">
    <source>
        <dbReference type="SAM" id="Phobius"/>
    </source>
</evidence>
<gene>
    <name evidence="8" type="ORF">MU516_00045</name>
</gene>
<proteinExistence type="predicted"/>
<dbReference type="Proteomes" id="UP001320702">
    <property type="component" value="Unassembled WGS sequence"/>
</dbReference>
<evidence type="ECO:0000256" key="4">
    <source>
        <dbReference type="ARBA" id="ARBA00022989"/>
    </source>
</evidence>
<feature type="transmembrane region" description="Helical" evidence="6">
    <location>
        <begin position="12"/>
        <end position="30"/>
    </location>
</feature>
<keyword evidence="3 6" id="KW-0812">Transmembrane</keyword>
<accession>A0ABT2K5W0</accession>
<keyword evidence="9" id="KW-1185">Reference proteome</keyword>
<organism evidence="8 9">
    <name type="scientific">Paracoccus maritimus</name>
    <dbReference type="NCBI Taxonomy" id="2933292"/>
    <lineage>
        <taxon>Bacteria</taxon>
        <taxon>Pseudomonadati</taxon>
        <taxon>Pseudomonadota</taxon>
        <taxon>Alphaproteobacteria</taxon>
        <taxon>Rhodobacterales</taxon>
        <taxon>Paracoccaceae</taxon>
        <taxon>Paracoccus</taxon>
    </lineage>
</organism>
<evidence type="ECO:0000256" key="5">
    <source>
        <dbReference type="ARBA" id="ARBA00023136"/>
    </source>
</evidence>
<keyword evidence="4 6" id="KW-1133">Transmembrane helix</keyword>
<evidence type="ECO:0000256" key="3">
    <source>
        <dbReference type="ARBA" id="ARBA00022692"/>
    </source>
</evidence>
<comment type="caution">
    <text evidence="8">The sequence shown here is derived from an EMBL/GenBank/DDBJ whole genome shotgun (WGS) entry which is preliminary data.</text>
</comment>
<comment type="subcellular location">
    <subcellularLocation>
        <location evidence="1">Cell membrane</location>
        <topology evidence="1">Multi-pass membrane protein</topology>
    </subcellularLocation>
</comment>
<protein>
    <submittedName>
        <fullName evidence="8">DedA family protein</fullName>
    </submittedName>
</protein>
<keyword evidence="5 6" id="KW-0472">Membrane</keyword>
<dbReference type="InterPro" id="IPR032816">
    <property type="entry name" value="VTT_dom"/>
</dbReference>
<feature type="domain" description="VTT" evidence="7">
    <location>
        <begin position="30"/>
        <end position="160"/>
    </location>
</feature>
<keyword evidence="2" id="KW-1003">Cell membrane</keyword>
<dbReference type="RefSeq" id="WP_260275180.1">
    <property type="nucleotide sequence ID" value="NZ_JANAVZ010000001.1"/>
</dbReference>
<feature type="transmembrane region" description="Helical" evidence="6">
    <location>
        <begin position="172"/>
        <end position="190"/>
    </location>
</feature>
<evidence type="ECO:0000313" key="9">
    <source>
        <dbReference type="Proteomes" id="UP001320702"/>
    </source>
</evidence>
<reference evidence="8 9" key="1">
    <citation type="submission" date="2022-04" db="EMBL/GenBank/DDBJ databases">
        <title>Paracoccus sp. YLB-12 draft genome sequence.</title>
        <authorList>
            <person name="Yu L."/>
        </authorList>
    </citation>
    <scope>NUCLEOTIDE SEQUENCE [LARGE SCALE GENOMIC DNA]</scope>
    <source>
        <strain evidence="8 9">YLB-12</strain>
    </source>
</reference>
<evidence type="ECO:0000259" key="7">
    <source>
        <dbReference type="Pfam" id="PF09335"/>
    </source>
</evidence>
<dbReference type="Pfam" id="PF09335">
    <property type="entry name" value="VTT_dom"/>
    <property type="match status" value="1"/>
</dbReference>
<evidence type="ECO:0000313" key="8">
    <source>
        <dbReference type="EMBL" id="MCT4331250.1"/>
    </source>
</evidence>
<dbReference type="InterPro" id="IPR051311">
    <property type="entry name" value="DedA_domain"/>
</dbReference>
<sequence length="199" mass="22005">MFDGIASFLEGGGAWAIAALMLLENVFPPIPSELIMPLAGFNAARGTIPLWLAIGAGAAGSLAGAYLWYLVGLIYGPDRLRKLVRRHGRWLTMTPSELDRAQTWFNRHGRSVVFFGRFVPTVRTLISVPAGLARMFLPGFILFSGLGSLIWCAALALAGYWLEDRYDQVSSWLNPVSTAVIVALLLAYLWRVIRWRPGR</sequence>
<evidence type="ECO:0000256" key="2">
    <source>
        <dbReference type="ARBA" id="ARBA00022475"/>
    </source>
</evidence>
<name>A0ABT2K5W0_9RHOB</name>
<feature type="transmembrane region" description="Helical" evidence="6">
    <location>
        <begin position="140"/>
        <end position="160"/>
    </location>
</feature>
<dbReference type="PANTHER" id="PTHR42709">
    <property type="entry name" value="ALKALINE PHOSPHATASE LIKE PROTEIN"/>
    <property type="match status" value="1"/>
</dbReference>
<dbReference type="EMBL" id="JANAVZ010000001">
    <property type="protein sequence ID" value="MCT4331250.1"/>
    <property type="molecule type" value="Genomic_DNA"/>
</dbReference>
<evidence type="ECO:0000256" key="1">
    <source>
        <dbReference type="ARBA" id="ARBA00004651"/>
    </source>
</evidence>
<feature type="transmembrane region" description="Helical" evidence="6">
    <location>
        <begin position="50"/>
        <end position="76"/>
    </location>
</feature>